<dbReference type="GO" id="GO:0003723">
    <property type="term" value="F:RNA binding"/>
    <property type="evidence" value="ECO:0007669"/>
    <property type="project" value="UniProtKB-UniRule"/>
</dbReference>
<dbReference type="PANTHER" id="PTHR15683">
    <property type="entry name" value="SCAFFOLD ATTACHMENT FACTOR B-RELATED"/>
    <property type="match status" value="1"/>
</dbReference>
<evidence type="ECO:0000256" key="2">
    <source>
        <dbReference type="ARBA" id="ARBA00022884"/>
    </source>
</evidence>
<dbReference type="OrthoDB" id="6159259at2759"/>
<sequence length="881" mass="98902">MASMPVSSTQAKTMTLGELRVFELKQELEKRGLDKSGIKLALVERLEEALREEGYDPKTYKFSVNDCSRSPANPLKNSNEVVKEANEHGTGLENGLEDGNREAKEENIGEEDSDITIIEPAQKVEATKKIGYLAMTKMEETEIEETKVKHKIIEEDDSKVGSIKESMDINKVLIEETIISKQTIEADELKEEETLKELGEEINYEDEEMSDVTRINEEEFKATESKRSASELTEEKDEKICDETMEEKIKTPKGSNNSFTSTVETVASTPADRVGGTVHTVTSVLKKSDNSLWIKGISPNTKAADLKAMFAKYGRVLTAKIFTRRQQPSSACFGFVTMVDATVADLCIQKLHKTTVKGRPITVERADRCNMPTVKSIPKKPTSNTTSDAKTGKPNNVADSCSKSSDEKCSVAKTSDKSKRDGTSGANLDKPKSGVSGGDKAESVVRNEKQKSTKVVSETKKSPVKAPSTSTTHTKFSSVSNSNKRSAIARLPSRFRVSRRIESIDRVSSSLRRSYAIRKPSYSSAASRRTLGGRSFPSRISRGSMLRGMVRREVSSRRVEPPNSWEKREMMEMLRKKEEEHRLKEQELRLQRERERLKFERERFERERLELQQLRQIAALTTPVQMMPSPGAPPARRSHDYGDVESSRYKSEKDLKRTEYGRRSGERSSTHHTVTSASRSSLSDRREPHSSSRHINSTHSSSRVSSGRSRERSRDRSRHSAREYGSSNVNRENVTNYSRDSHSYSLRDPYRSDSTTYNNHRSSDAGYANRELTSYSSSNGYSRDLGSSYSKDSGYGTSSRSVGNASWPVGGSSSTYVGPRDYDSGAWLPSVSSSQNHGLGSNNWPSRDDHWSSSSLPDTHGHISSYDKYVKYDYDKYSRRY</sequence>
<feature type="region of interest" description="Disordered" evidence="6">
    <location>
        <begin position="367"/>
        <end position="484"/>
    </location>
</feature>
<dbReference type="InterPro" id="IPR000504">
    <property type="entry name" value="RRM_dom"/>
</dbReference>
<dbReference type="SMART" id="SM00513">
    <property type="entry name" value="SAP"/>
    <property type="match status" value="1"/>
</dbReference>
<dbReference type="PROSITE" id="PS50800">
    <property type="entry name" value="SAP"/>
    <property type="match status" value="1"/>
</dbReference>
<dbReference type="GO" id="GO:0005634">
    <property type="term" value="C:nucleus"/>
    <property type="evidence" value="ECO:0007669"/>
    <property type="project" value="UniProtKB-SubCell"/>
</dbReference>
<keyword evidence="2 4" id="KW-0694">RNA-binding</keyword>
<feature type="compositionally biased region" description="Polar residues" evidence="6">
    <location>
        <begin position="671"/>
        <end position="681"/>
    </location>
</feature>
<dbReference type="Gene3D" id="3.30.70.330">
    <property type="match status" value="1"/>
</dbReference>
<proteinExistence type="predicted"/>
<feature type="region of interest" description="Disordered" evidence="6">
    <location>
        <begin position="828"/>
        <end position="861"/>
    </location>
</feature>
<dbReference type="AlphaFoldDB" id="A0A0N5CLE9"/>
<dbReference type="STRING" id="103827.A0A0N5CLE9"/>
<feature type="compositionally biased region" description="Polar residues" evidence="6">
    <location>
        <begin position="725"/>
        <end position="738"/>
    </location>
</feature>
<evidence type="ECO:0000256" key="3">
    <source>
        <dbReference type="ARBA" id="ARBA00023242"/>
    </source>
</evidence>
<dbReference type="InterPro" id="IPR003034">
    <property type="entry name" value="SAP_dom"/>
</dbReference>
<dbReference type="CDD" id="cd12417">
    <property type="entry name" value="RRM_SAFB_like"/>
    <property type="match status" value="1"/>
</dbReference>
<dbReference type="WBParaSite" id="TCLT_0000093301-mRNA-1">
    <property type="protein sequence ID" value="TCLT_0000093301-mRNA-1"/>
    <property type="gene ID" value="TCLT_0000093301"/>
</dbReference>
<reference evidence="11" key="1">
    <citation type="submission" date="2017-02" db="UniProtKB">
        <authorList>
            <consortium name="WormBaseParasite"/>
        </authorList>
    </citation>
    <scope>IDENTIFICATION</scope>
</reference>
<keyword evidence="3" id="KW-0539">Nucleus</keyword>
<feature type="compositionally biased region" description="Polar residues" evidence="6">
    <location>
        <begin position="381"/>
        <end position="398"/>
    </location>
</feature>
<feature type="region of interest" description="Disordered" evidence="6">
    <location>
        <begin position="620"/>
        <end position="810"/>
    </location>
</feature>
<dbReference type="PANTHER" id="PTHR15683:SF8">
    <property type="entry name" value="SCAFFOLD ATTACHMENT FACTOR B, ISOFORM B"/>
    <property type="match status" value="1"/>
</dbReference>
<evidence type="ECO:0000259" key="8">
    <source>
        <dbReference type="PROSITE" id="PS50800"/>
    </source>
</evidence>
<feature type="compositionally biased region" description="Basic and acidic residues" evidence="6">
    <location>
        <begin position="404"/>
        <end position="422"/>
    </location>
</feature>
<dbReference type="Gene3D" id="1.10.720.30">
    <property type="entry name" value="SAP domain"/>
    <property type="match status" value="1"/>
</dbReference>
<dbReference type="SUPFAM" id="SSF54928">
    <property type="entry name" value="RNA-binding domain, RBD"/>
    <property type="match status" value="1"/>
</dbReference>
<feature type="coiled-coil region" evidence="5">
    <location>
        <begin position="567"/>
        <end position="617"/>
    </location>
</feature>
<protein>
    <submittedName>
        <fullName evidence="11">SAFB-like transcription modulator</fullName>
    </submittedName>
</protein>
<evidence type="ECO:0000313" key="10">
    <source>
        <dbReference type="Proteomes" id="UP000276776"/>
    </source>
</evidence>
<gene>
    <name evidence="9" type="ORF">TCLT_LOCUS934</name>
</gene>
<dbReference type="Pfam" id="PF02037">
    <property type="entry name" value="SAP"/>
    <property type="match status" value="1"/>
</dbReference>
<feature type="compositionally biased region" description="Polar residues" evidence="6">
    <location>
        <begin position="771"/>
        <end position="804"/>
    </location>
</feature>
<dbReference type="GO" id="GO:0043565">
    <property type="term" value="F:sequence-specific DNA binding"/>
    <property type="evidence" value="ECO:0007669"/>
    <property type="project" value="TreeGrafter"/>
</dbReference>
<dbReference type="GO" id="GO:0050684">
    <property type="term" value="P:regulation of mRNA processing"/>
    <property type="evidence" value="ECO:0007669"/>
    <property type="project" value="TreeGrafter"/>
</dbReference>
<dbReference type="InterPro" id="IPR012677">
    <property type="entry name" value="Nucleotide-bd_a/b_plait_sf"/>
</dbReference>
<feature type="compositionally biased region" description="Basic and acidic residues" evidence="6">
    <location>
        <begin position="708"/>
        <end position="722"/>
    </location>
</feature>
<dbReference type="Proteomes" id="UP000276776">
    <property type="component" value="Unassembled WGS sequence"/>
</dbReference>
<keyword evidence="5" id="KW-0175">Coiled coil</keyword>
<feature type="domain" description="SAP" evidence="8">
    <location>
        <begin position="16"/>
        <end position="50"/>
    </location>
</feature>
<dbReference type="Pfam" id="PF00076">
    <property type="entry name" value="RRM_1"/>
    <property type="match status" value="1"/>
</dbReference>
<dbReference type="SMART" id="SM00360">
    <property type="entry name" value="RRM"/>
    <property type="match status" value="1"/>
</dbReference>
<dbReference type="OMA" id="NRYMGGG"/>
<organism evidence="11">
    <name type="scientific">Thelazia callipaeda</name>
    <name type="common">Oriental eyeworm</name>
    <name type="synonym">Parasitic nematode</name>
    <dbReference type="NCBI Taxonomy" id="103827"/>
    <lineage>
        <taxon>Eukaryota</taxon>
        <taxon>Metazoa</taxon>
        <taxon>Ecdysozoa</taxon>
        <taxon>Nematoda</taxon>
        <taxon>Chromadorea</taxon>
        <taxon>Rhabditida</taxon>
        <taxon>Spirurina</taxon>
        <taxon>Spiruromorpha</taxon>
        <taxon>Thelazioidea</taxon>
        <taxon>Thelaziidae</taxon>
        <taxon>Thelazia</taxon>
    </lineage>
</organism>
<feature type="compositionally biased region" description="Low complexity" evidence="6">
    <location>
        <begin position="693"/>
        <end position="707"/>
    </location>
</feature>
<dbReference type="PROSITE" id="PS50102">
    <property type="entry name" value="RRM"/>
    <property type="match status" value="1"/>
</dbReference>
<feature type="compositionally biased region" description="Polar residues" evidence="6">
    <location>
        <begin position="467"/>
        <end position="484"/>
    </location>
</feature>
<feature type="compositionally biased region" description="Polar residues" evidence="6">
    <location>
        <begin position="830"/>
        <end position="845"/>
    </location>
</feature>
<feature type="region of interest" description="Disordered" evidence="6">
    <location>
        <begin position="86"/>
        <end position="111"/>
    </location>
</feature>
<evidence type="ECO:0000256" key="1">
    <source>
        <dbReference type="ARBA" id="ARBA00004123"/>
    </source>
</evidence>
<feature type="compositionally biased region" description="Basic and acidic residues" evidence="6">
    <location>
        <begin position="637"/>
        <end position="669"/>
    </location>
</feature>
<dbReference type="InterPro" id="IPR051738">
    <property type="entry name" value="SAF_Modulators"/>
</dbReference>
<feature type="compositionally biased region" description="Basic and acidic residues" evidence="6">
    <location>
        <begin position="98"/>
        <end position="107"/>
    </location>
</feature>
<dbReference type="InterPro" id="IPR035979">
    <property type="entry name" value="RBD_domain_sf"/>
</dbReference>
<evidence type="ECO:0000256" key="4">
    <source>
        <dbReference type="PROSITE-ProRule" id="PRU00176"/>
    </source>
</evidence>
<name>A0A0N5CLE9_THECL</name>
<dbReference type="InterPro" id="IPR036361">
    <property type="entry name" value="SAP_dom_sf"/>
</dbReference>
<dbReference type="GO" id="GO:0006357">
    <property type="term" value="P:regulation of transcription by RNA polymerase II"/>
    <property type="evidence" value="ECO:0007669"/>
    <property type="project" value="TreeGrafter"/>
</dbReference>
<evidence type="ECO:0000256" key="6">
    <source>
        <dbReference type="SAM" id="MobiDB-lite"/>
    </source>
</evidence>
<evidence type="ECO:0000313" key="9">
    <source>
        <dbReference type="EMBL" id="VDM96112.1"/>
    </source>
</evidence>
<evidence type="ECO:0000259" key="7">
    <source>
        <dbReference type="PROSITE" id="PS50102"/>
    </source>
</evidence>
<keyword evidence="10" id="KW-1185">Reference proteome</keyword>
<accession>A0A0N5CLE9</accession>
<feature type="compositionally biased region" description="Basic and acidic residues" evidence="6">
    <location>
        <begin position="439"/>
        <end position="461"/>
    </location>
</feature>
<feature type="domain" description="RRM" evidence="7">
    <location>
        <begin position="290"/>
        <end position="368"/>
    </location>
</feature>
<reference evidence="9 10" key="2">
    <citation type="submission" date="2018-11" db="EMBL/GenBank/DDBJ databases">
        <authorList>
            <consortium name="Pathogen Informatics"/>
        </authorList>
    </citation>
    <scope>NUCLEOTIDE SEQUENCE [LARGE SCALE GENOMIC DNA]</scope>
</reference>
<evidence type="ECO:0000256" key="5">
    <source>
        <dbReference type="SAM" id="Coils"/>
    </source>
</evidence>
<dbReference type="SUPFAM" id="SSF68906">
    <property type="entry name" value="SAP domain"/>
    <property type="match status" value="1"/>
</dbReference>
<dbReference type="EMBL" id="UYYF01000091">
    <property type="protein sequence ID" value="VDM96112.1"/>
    <property type="molecule type" value="Genomic_DNA"/>
</dbReference>
<evidence type="ECO:0000313" key="11">
    <source>
        <dbReference type="WBParaSite" id="TCLT_0000093301-mRNA-1"/>
    </source>
</evidence>
<comment type="subcellular location">
    <subcellularLocation>
        <location evidence="1">Nucleus</location>
    </subcellularLocation>
</comment>